<proteinExistence type="predicted"/>
<keyword evidence="1" id="KW-1133">Transmembrane helix</keyword>
<protein>
    <submittedName>
        <fullName evidence="2">Uncharacterized protein</fullName>
    </submittedName>
</protein>
<evidence type="ECO:0000313" key="3">
    <source>
        <dbReference type="Proteomes" id="UP000178336"/>
    </source>
</evidence>
<feature type="transmembrane region" description="Helical" evidence="1">
    <location>
        <begin position="58"/>
        <end position="80"/>
    </location>
</feature>
<reference evidence="2 3" key="1">
    <citation type="journal article" date="2016" name="Nat. Commun.">
        <title>Thousands of microbial genomes shed light on interconnected biogeochemical processes in an aquifer system.</title>
        <authorList>
            <person name="Anantharaman K."/>
            <person name="Brown C.T."/>
            <person name="Hug L.A."/>
            <person name="Sharon I."/>
            <person name="Castelle C.J."/>
            <person name="Probst A.J."/>
            <person name="Thomas B.C."/>
            <person name="Singh A."/>
            <person name="Wilkins M.J."/>
            <person name="Karaoz U."/>
            <person name="Brodie E.L."/>
            <person name="Williams K.H."/>
            <person name="Hubbard S.S."/>
            <person name="Banfield J.F."/>
        </authorList>
    </citation>
    <scope>NUCLEOTIDE SEQUENCE [LARGE SCALE GENOMIC DNA]</scope>
</reference>
<name>A0A1F5GRN8_9BACT</name>
<dbReference type="AlphaFoldDB" id="A0A1F5GRN8"/>
<comment type="caution">
    <text evidence="2">The sequence shown here is derived from an EMBL/GenBank/DDBJ whole genome shotgun (WGS) entry which is preliminary data.</text>
</comment>
<accession>A0A1F5GRN8</accession>
<organism evidence="2 3">
    <name type="scientific">Candidatus Curtissbacteria bacterium RIFCSPLOWO2_01_FULL_37_9</name>
    <dbReference type="NCBI Taxonomy" id="1797724"/>
    <lineage>
        <taxon>Bacteria</taxon>
        <taxon>Candidatus Curtissiibacteriota</taxon>
    </lineage>
</organism>
<gene>
    <name evidence="2" type="ORF">A3A48_00390</name>
</gene>
<keyword evidence="1" id="KW-0812">Transmembrane</keyword>
<evidence type="ECO:0000256" key="1">
    <source>
        <dbReference type="SAM" id="Phobius"/>
    </source>
</evidence>
<evidence type="ECO:0000313" key="2">
    <source>
        <dbReference type="EMBL" id="OGD94508.1"/>
    </source>
</evidence>
<dbReference type="EMBL" id="MFBN01000046">
    <property type="protein sequence ID" value="OGD94508.1"/>
    <property type="molecule type" value="Genomic_DNA"/>
</dbReference>
<sequence>MLKPQPLANAFAATAVIFILFLYFLKIIAPPIFKLLINSQFLGADIASQVPPANIANALGILIAVAVISWVLGYLVGIFYNKFNQ</sequence>
<dbReference type="Proteomes" id="UP000178336">
    <property type="component" value="Unassembled WGS sequence"/>
</dbReference>
<keyword evidence="1" id="KW-0472">Membrane</keyword>
<feature type="transmembrane region" description="Helical" evidence="1">
    <location>
        <begin position="7"/>
        <end position="29"/>
    </location>
</feature>